<feature type="compositionally biased region" description="Pro residues" evidence="1">
    <location>
        <begin position="425"/>
        <end position="438"/>
    </location>
</feature>
<dbReference type="AlphaFoldDB" id="A0A3P8TMM2"/>
<dbReference type="PANTHER" id="PTHR15117">
    <property type="entry name" value="ATAXIN 7 RELATED"/>
    <property type="match status" value="1"/>
</dbReference>
<reference evidence="3" key="3">
    <citation type="submission" date="2025-09" db="UniProtKB">
        <authorList>
            <consortium name="Ensembl"/>
        </authorList>
    </citation>
    <scope>IDENTIFICATION</scope>
</reference>
<feature type="compositionally biased region" description="Polar residues" evidence="1">
    <location>
        <begin position="647"/>
        <end position="660"/>
    </location>
</feature>
<feature type="compositionally biased region" description="Low complexity" evidence="1">
    <location>
        <begin position="214"/>
        <end position="227"/>
    </location>
</feature>
<proteinExistence type="predicted"/>
<feature type="region of interest" description="Disordered" evidence="1">
    <location>
        <begin position="410"/>
        <end position="473"/>
    </location>
</feature>
<dbReference type="PANTHER" id="PTHR15117:SF9">
    <property type="entry name" value="ATAXIN-7-LIKE PROTEIN 1"/>
    <property type="match status" value="1"/>
</dbReference>
<dbReference type="InterPro" id="IPR013243">
    <property type="entry name" value="SCA7_dom"/>
</dbReference>
<dbReference type="Pfam" id="PF08313">
    <property type="entry name" value="SCA7"/>
    <property type="match status" value="1"/>
</dbReference>
<evidence type="ECO:0000256" key="1">
    <source>
        <dbReference type="SAM" id="MobiDB-lite"/>
    </source>
</evidence>
<evidence type="ECO:0000313" key="3">
    <source>
        <dbReference type="Ensembl" id="ENSAPEP00000025871.1"/>
    </source>
</evidence>
<dbReference type="STRING" id="161767.ENSAPEP00000025871"/>
<feature type="region of interest" description="Disordered" evidence="1">
    <location>
        <begin position="181"/>
        <end position="319"/>
    </location>
</feature>
<accession>A0A3P8TMM2</accession>
<keyword evidence="4" id="KW-1185">Reference proteome</keyword>
<feature type="compositionally biased region" description="Basic and acidic residues" evidence="1">
    <location>
        <begin position="348"/>
        <end position="364"/>
    </location>
</feature>
<reference evidence="3 4" key="1">
    <citation type="submission" date="2018-03" db="EMBL/GenBank/DDBJ databases">
        <title>Finding Nemo's genes: A chromosome-scale reference assembly of the genome of the orange clownfish Amphiprion percula.</title>
        <authorList>
            <person name="Lehmann R."/>
        </authorList>
    </citation>
    <scope>NUCLEOTIDE SEQUENCE</scope>
</reference>
<feature type="domain" description="SCA7" evidence="2">
    <location>
        <begin position="294"/>
        <end position="361"/>
    </location>
</feature>
<feature type="region of interest" description="Disordered" evidence="1">
    <location>
        <begin position="591"/>
        <end position="785"/>
    </location>
</feature>
<feature type="region of interest" description="Disordered" evidence="1">
    <location>
        <begin position="348"/>
        <end position="396"/>
    </location>
</feature>
<dbReference type="GeneTree" id="ENSGT00940000158612"/>
<feature type="compositionally biased region" description="Polar residues" evidence="1">
    <location>
        <begin position="369"/>
        <end position="386"/>
    </location>
</feature>
<feature type="compositionally biased region" description="Low complexity" evidence="1">
    <location>
        <begin position="184"/>
        <end position="200"/>
    </location>
</feature>
<organism evidence="3 4">
    <name type="scientific">Amphiprion percula</name>
    <name type="common">Orange clownfish</name>
    <name type="synonym">Lutjanus percula</name>
    <dbReference type="NCBI Taxonomy" id="161767"/>
    <lineage>
        <taxon>Eukaryota</taxon>
        <taxon>Metazoa</taxon>
        <taxon>Chordata</taxon>
        <taxon>Craniata</taxon>
        <taxon>Vertebrata</taxon>
        <taxon>Euteleostomi</taxon>
        <taxon>Actinopterygii</taxon>
        <taxon>Neopterygii</taxon>
        <taxon>Teleostei</taxon>
        <taxon>Neoteleostei</taxon>
        <taxon>Acanthomorphata</taxon>
        <taxon>Ovalentaria</taxon>
        <taxon>Pomacentridae</taxon>
        <taxon>Amphiprion</taxon>
    </lineage>
</organism>
<evidence type="ECO:0000313" key="4">
    <source>
        <dbReference type="Proteomes" id="UP000265080"/>
    </source>
</evidence>
<feature type="compositionally biased region" description="Low complexity" evidence="1">
    <location>
        <begin position="412"/>
        <end position="424"/>
    </location>
</feature>
<dbReference type="OMA" id="THNCREL"/>
<name>A0A3P8TMM2_AMPPE</name>
<dbReference type="InterPro" id="IPR052237">
    <property type="entry name" value="Ataxin-7-like_regulator"/>
</dbReference>
<dbReference type="Ensembl" id="ENSAPET00000026551.1">
    <property type="protein sequence ID" value="ENSAPEP00000025871.1"/>
    <property type="gene ID" value="ENSAPEG00000018390.1"/>
</dbReference>
<protein>
    <submittedName>
        <fullName evidence="3">Ataxin 7 like 1</fullName>
    </submittedName>
</protein>
<sequence>MATLDRQIPSPDTFLCEPWSSFVSAAKLRFVDNSSVANSDRELYCLGEAVKLSEHEMLVYSQFPTLEDFCLVVCRVCSKVVTPQGILTHYEKRHSSPVPSRSPLVPMKPKAPAVAPAVAPSPGDTLAFRVPKDYPHSRFSKAPLAVYPPKGARNKTCVSLPVVSLEKMPCLSRADSASHVRLASSSSSPLKSSSLTPPTSQRSSEKLTNGRGASGPSTPRSTTPPSSLDRRPSPARSPLDRRASSTPSPSPLDRKASLSPSPSHRSVALPALTSLSLLDKKQQNGTKAPPRSHKRLSGRVFDPNKHCGVQDPETKRPCTRSLTCKTHSLTHRRAVPGRRKHFDVLLAEHKGRAKEKDGTKEKDGVQGGKESSNQQSITSQEATCPSKSHCPNGRPLSTLKLRLANAHIPRVPGGSSASTSAPLLPAAPPAPAPNPEPSPHSWVTAAGDSSRLSSDEGDAETPEDTDRPAFHCSNHHPQPLGFCVFSSRLMGRGHYVFDRRWDGMRLALQNMVEKHLNAQMWRKVPLAAESLPSLSPSGSSSITSQQTSSPASVSSSLLASPSNSLSYTATFPQSASTAGVFSIRDSTQPQVFASGKARNGAHKAGRSSKDSEDPAVGPKKRKNSSYSSSSFSSSSLFPTVDDHKRNGSSFHSTLQGSWGTAASPARKKGLGRGDSGLWSSSEDWLSRADGSQSHNSQNSRELATTSIPYSPNREVAHQPMAPPSGPLAYGGGAEGRKRRSPSSYRGKASKMSRPGKLESLFGKGNDSGGILALGPESPRQAKLHH</sequence>
<feature type="compositionally biased region" description="Basic and acidic residues" evidence="1">
    <location>
        <begin position="228"/>
        <end position="243"/>
    </location>
</feature>
<feature type="compositionally biased region" description="Polar residues" evidence="1">
    <location>
        <begin position="677"/>
        <end position="709"/>
    </location>
</feature>
<feature type="region of interest" description="Disordered" evidence="1">
    <location>
        <begin position="530"/>
        <end position="555"/>
    </location>
</feature>
<feature type="compositionally biased region" description="Low complexity" evidence="1">
    <location>
        <begin position="624"/>
        <end position="635"/>
    </location>
</feature>
<reference evidence="3" key="2">
    <citation type="submission" date="2025-08" db="UniProtKB">
        <authorList>
            <consortium name="Ensembl"/>
        </authorList>
    </citation>
    <scope>IDENTIFICATION</scope>
</reference>
<dbReference type="PROSITE" id="PS51505">
    <property type="entry name" value="SCA7"/>
    <property type="match status" value="1"/>
</dbReference>
<evidence type="ECO:0000259" key="2">
    <source>
        <dbReference type="PROSITE" id="PS51505"/>
    </source>
</evidence>
<dbReference type="Gene3D" id="6.10.140.670">
    <property type="match status" value="1"/>
</dbReference>
<dbReference type="Proteomes" id="UP000265080">
    <property type="component" value="Chromosome 21"/>
</dbReference>